<gene>
    <name evidence="1" type="ORF">Amon02_000396400</name>
</gene>
<evidence type="ECO:0000313" key="2">
    <source>
        <dbReference type="Proteomes" id="UP001165064"/>
    </source>
</evidence>
<evidence type="ECO:0000313" key="1">
    <source>
        <dbReference type="EMBL" id="GME79466.1"/>
    </source>
</evidence>
<keyword evidence="2" id="KW-1185">Reference proteome</keyword>
<name>A0ACB5T1V5_AMBMO</name>
<accession>A0ACB5T1V5</accession>
<dbReference type="EMBL" id="BSXS01002606">
    <property type="protein sequence ID" value="GME79466.1"/>
    <property type="molecule type" value="Genomic_DNA"/>
</dbReference>
<protein>
    <submittedName>
        <fullName evidence="1">Unnamed protein product</fullName>
    </submittedName>
</protein>
<organism evidence="1 2">
    <name type="scientific">Ambrosiozyma monospora</name>
    <name type="common">Yeast</name>
    <name type="synonym">Endomycopsis monosporus</name>
    <dbReference type="NCBI Taxonomy" id="43982"/>
    <lineage>
        <taxon>Eukaryota</taxon>
        <taxon>Fungi</taxon>
        <taxon>Dikarya</taxon>
        <taxon>Ascomycota</taxon>
        <taxon>Saccharomycotina</taxon>
        <taxon>Pichiomycetes</taxon>
        <taxon>Pichiales</taxon>
        <taxon>Pichiaceae</taxon>
        <taxon>Ambrosiozyma</taxon>
    </lineage>
</organism>
<comment type="caution">
    <text evidence="1">The sequence shown here is derived from an EMBL/GenBank/DDBJ whole genome shotgun (WGS) entry which is preliminary data.</text>
</comment>
<sequence>MGESKLFSVLQINNIDQLVHLTNIEVFFIISATYGTHLQPFFSQLPEFHTSFTLLCSHTVSYDHEDVFVDGNSSHNHFKNLQKLTIELSPSYTTFNVSSLPPVQILNLGNVPASIIGNFPSSVRHLKIYSLSLPEDERSLAKLWTQLIVPMKNLVNLSLSFTWDEIRKLDLRSLKFPHRLCSVELTFWIQPSVIIFDFLPDSLIYFILNTSVYSPRGHTTTIQVDEGKGSCLESIKDKISVYHRLCDLGSLNWEVYENFNQ</sequence>
<reference evidence="1" key="1">
    <citation type="submission" date="2023-04" db="EMBL/GenBank/DDBJ databases">
        <title>Ambrosiozyma monospora NBRC 10751.</title>
        <authorList>
            <person name="Ichikawa N."/>
            <person name="Sato H."/>
            <person name="Tonouchi N."/>
        </authorList>
    </citation>
    <scope>NUCLEOTIDE SEQUENCE</scope>
    <source>
        <strain evidence="1">NBRC 10751</strain>
    </source>
</reference>
<dbReference type="Proteomes" id="UP001165064">
    <property type="component" value="Unassembled WGS sequence"/>
</dbReference>
<proteinExistence type="predicted"/>